<evidence type="ECO:0000313" key="2">
    <source>
        <dbReference type="EMBL" id="KPA84848.1"/>
    </source>
</evidence>
<feature type="compositionally biased region" description="Acidic residues" evidence="1">
    <location>
        <begin position="143"/>
        <end position="152"/>
    </location>
</feature>
<name>A0A0N0DZ33_LEPPY</name>
<gene>
    <name evidence="2" type="ORF">ABB37_01316</name>
</gene>
<feature type="region of interest" description="Disordered" evidence="1">
    <location>
        <begin position="45"/>
        <end position="71"/>
    </location>
</feature>
<dbReference type="EMBL" id="LGTL01000002">
    <property type="protein sequence ID" value="KPA84848.1"/>
    <property type="molecule type" value="Genomic_DNA"/>
</dbReference>
<dbReference type="RefSeq" id="XP_015663287.1">
    <property type="nucleotide sequence ID" value="XM_015797767.1"/>
</dbReference>
<sequence length="647" mass="69924">MSSSPAPEHALASSPSEVPLTSSKSIVTAVGRLLMDYALQLRDDVGPPHRDAPHAVIKTEDNDEGRSSADDKGMGAFVDGSVAATEAEVATQLTQADVAECRGRLQRLQRIHRTLLYSVGAPTLSNSNDGRDGSFVASQGVREEEDERMDDYSETIQRNSVLTKVLRRLERINQRFQGTSSVVASQFQPTMASLADTDADIAVNRNMADMASQETSRTPRTVEPLMTPVSLAEGALSAFSRNVGVVFRRRPAGGVAAGAPAGAPLEASRSSTNGKRAREGDEATKEPLNHWATLAAQQRKSRFALYTLRSALLPRVDLVCAPLYVSPAVRELAQLNAAAECFMLERAWCVHTKAHLLREAPSLAQDVEVHQQNLREALKNYPLARQEEYIRNVSYLRFVCADYGVLRLCVQHALFVDLTYDLKRKQWTLLALHWNLYTTAAGASLISSALTDTTTATSPAAAAALQGDSISFDSDSCRTSEVHQQLQPENKEALFAFLQKAFTQGGLSGGVQASNRLACAVVLDALATQLQHLQQFFFTGGSMARLIDVEVRPGTFISFHLTLPELLGAKHNTATPAGMDAVHVKVAVCGGTVMMERVRGTDLASRAVTLLLGASSLLPSQSSVVKGPARVVVDMEALLWQCLSAEN</sequence>
<dbReference type="VEuPathDB" id="TriTrypDB:LpyrH10_02_2900"/>
<feature type="region of interest" description="Disordered" evidence="1">
    <location>
        <begin position="128"/>
        <end position="152"/>
    </location>
</feature>
<dbReference type="GeneID" id="26901611"/>
<feature type="region of interest" description="Disordered" evidence="1">
    <location>
        <begin position="255"/>
        <end position="284"/>
    </location>
</feature>
<dbReference type="OrthoDB" id="273098at2759"/>
<feature type="region of interest" description="Disordered" evidence="1">
    <location>
        <begin position="1"/>
        <end position="22"/>
    </location>
</feature>
<evidence type="ECO:0000256" key="1">
    <source>
        <dbReference type="SAM" id="MobiDB-lite"/>
    </source>
</evidence>
<reference evidence="2 3" key="1">
    <citation type="submission" date="2015-07" db="EMBL/GenBank/DDBJ databases">
        <title>High-quality genome of monoxenous trypanosomatid Leptomonas pyrrhocoris.</title>
        <authorList>
            <person name="Flegontov P."/>
            <person name="Butenko A."/>
            <person name="Firsov S."/>
            <person name="Vlcek C."/>
            <person name="Logacheva M.D."/>
            <person name="Field M."/>
            <person name="Filatov D."/>
            <person name="Flegontova O."/>
            <person name="Gerasimov E."/>
            <person name="Jackson A.P."/>
            <person name="Kelly S."/>
            <person name="Opperdoes F."/>
            <person name="O'Reilly A."/>
            <person name="Votypka J."/>
            <person name="Yurchenko V."/>
            <person name="Lukes J."/>
        </authorList>
    </citation>
    <scope>NUCLEOTIDE SEQUENCE [LARGE SCALE GENOMIC DNA]</scope>
    <source>
        <strain evidence="2">H10</strain>
    </source>
</reference>
<proteinExistence type="predicted"/>
<evidence type="ECO:0000313" key="3">
    <source>
        <dbReference type="Proteomes" id="UP000037923"/>
    </source>
</evidence>
<accession>A0A0N0DZ33</accession>
<protein>
    <submittedName>
        <fullName evidence="2">Uncharacterized protein</fullName>
    </submittedName>
</protein>
<comment type="caution">
    <text evidence="2">The sequence shown here is derived from an EMBL/GenBank/DDBJ whole genome shotgun (WGS) entry which is preliminary data.</text>
</comment>
<keyword evidence="3" id="KW-1185">Reference proteome</keyword>
<feature type="compositionally biased region" description="Polar residues" evidence="1">
    <location>
        <begin position="13"/>
        <end position="22"/>
    </location>
</feature>
<dbReference type="Proteomes" id="UP000037923">
    <property type="component" value="Unassembled WGS sequence"/>
</dbReference>
<dbReference type="OMA" id="WCVHTKA"/>
<organism evidence="2 3">
    <name type="scientific">Leptomonas pyrrhocoris</name>
    <name type="common">Firebug parasite</name>
    <dbReference type="NCBI Taxonomy" id="157538"/>
    <lineage>
        <taxon>Eukaryota</taxon>
        <taxon>Discoba</taxon>
        <taxon>Euglenozoa</taxon>
        <taxon>Kinetoplastea</taxon>
        <taxon>Metakinetoplastina</taxon>
        <taxon>Trypanosomatida</taxon>
        <taxon>Trypanosomatidae</taxon>
        <taxon>Leishmaniinae</taxon>
        <taxon>Leptomonas</taxon>
    </lineage>
</organism>
<feature type="compositionally biased region" description="Low complexity" evidence="1">
    <location>
        <begin position="255"/>
        <end position="264"/>
    </location>
</feature>
<dbReference type="AlphaFoldDB" id="A0A0N0DZ33"/>